<proteinExistence type="inferred from homology"/>
<dbReference type="HAMAP" id="MF_01416">
    <property type="entry name" value="ATP_synth_delta_bact"/>
    <property type="match status" value="1"/>
</dbReference>
<dbReference type="PROSITE" id="PS00389">
    <property type="entry name" value="ATPASE_DELTA"/>
    <property type="match status" value="1"/>
</dbReference>
<comment type="subcellular location">
    <subcellularLocation>
        <location evidence="8">Cell membrane</location>
        <topology evidence="8">Peripheral membrane protein</topology>
    </subcellularLocation>
    <subcellularLocation>
        <location evidence="1">Membrane</location>
    </subcellularLocation>
</comment>
<dbReference type="InterPro" id="IPR000711">
    <property type="entry name" value="ATPase_OSCP/dsu"/>
</dbReference>
<evidence type="ECO:0000256" key="6">
    <source>
        <dbReference type="ARBA" id="ARBA00023196"/>
    </source>
</evidence>
<dbReference type="RefSeq" id="WP_343920372.1">
    <property type="nucleotide sequence ID" value="NZ_BAAAJT010000002.1"/>
</dbReference>
<evidence type="ECO:0000256" key="8">
    <source>
        <dbReference type="HAMAP-Rule" id="MF_01416"/>
    </source>
</evidence>
<keyword evidence="5 8" id="KW-0472">Membrane</keyword>
<organism evidence="9 10">
    <name type="scientific">Nocardioides aestuarii</name>
    <dbReference type="NCBI Taxonomy" id="252231"/>
    <lineage>
        <taxon>Bacteria</taxon>
        <taxon>Bacillati</taxon>
        <taxon>Actinomycetota</taxon>
        <taxon>Actinomycetes</taxon>
        <taxon>Propionibacteriales</taxon>
        <taxon>Nocardioidaceae</taxon>
        <taxon>Nocardioides</taxon>
    </lineage>
</organism>
<keyword evidence="4 8" id="KW-0406">Ion transport</keyword>
<dbReference type="EMBL" id="JBHUGD010000003">
    <property type="protein sequence ID" value="MFD1948378.1"/>
    <property type="molecule type" value="Genomic_DNA"/>
</dbReference>
<dbReference type="PANTHER" id="PTHR11910">
    <property type="entry name" value="ATP SYNTHASE DELTA CHAIN"/>
    <property type="match status" value="1"/>
</dbReference>
<evidence type="ECO:0000256" key="4">
    <source>
        <dbReference type="ARBA" id="ARBA00023065"/>
    </source>
</evidence>
<keyword evidence="3 8" id="KW-0375">Hydrogen ion transport</keyword>
<dbReference type="InterPro" id="IPR020781">
    <property type="entry name" value="ATPase_OSCP/d_CS"/>
</dbReference>
<dbReference type="Pfam" id="PF00213">
    <property type="entry name" value="OSCP"/>
    <property type="match status" value="1"/>
</dbReference>
<evidence type="ECO:0000256" key="1">
    <source>
        <dbReference type="ARBA" id="ARBA00004370"/>
    </source>
</evidence>
<keyword evidence="2 8" id="KW-0813">Transport</keyword>
<evidence type="ECO:0000256" key="5">
    <source>
        <dbReference type="ARBA" id="ARBA00023136"/>
    </source>
</evidence>
<sequence>MQTRGPSAEALTALRDRLDAGLADVGSRKAAQVGDELFSLAVLVRSTPSLRRVLTDVSVEGSAKAALARDLFGGKVDELTLEVVADAVSRRWTATRDLADTVERLAEVAVVRSAGDHVDRVVDELFAVSQTIDGSPDLRAALADPARSAEDRSGLVDGLFGDRVLAATGTLVKQSLSAGYRSVGVALEEYQKVAAGIRDENVARVRVAQDLTDDDRARLEQALRRQYGRAVHLNVVVEPSLMGGMRVEIGDDVIDGTVVARLDEARRKLAG</sequence>
<evidence type="ECO:0000256" key="2">
    <source>
        <dbReference type="ARBA" id="ARBA00022448"/>
    </source>
</evidence>
<evidence type="ECO:0000313" key="9">
    <source>
        <dbReference type="EMBL" id="MFD1948378.1"/>
    </source>
</evidence>
<comment type="function">
    <text evidence="8">F(1)F(0) ATP synthase produces ATP from ADP in the presence of a proton or sodium gradient. F-type ATPases consist of two structural domains, F(1) containing the extramembraneous catalytic core and F(0) containing the membrane proton channel, linked together by a central stalk and a peripheral stalk. During catalysis, ATP synthesis in the catalytic domain of F(1) is coupled via a rotary mechanism of the central stalk subunits to proton translocation.</text>
</comment>
<keyword evidence="10" id="KW-1185">Reference proteome</keyword>
<dbReference type="NCBIfam" id="TIGR01145">
    <property type="entry name" value="ATP_synt_delta"/>
    <property type="match status" value="1"/>
</dbReference>
<dbReference type="NCBIfam" id="NF009967">
    <property type="entry name" value="PRK13430.1"/>
    <property type="match status" value="1"/>
</dbReference>
<keyword evidence="8" id="KW-1003">Cell membrane</keyword>
<comment type="function">
    <text evidence="8">This protein is part of the stalk that links CF(0) to CF(1). It either transmits conformational changes from CF(0) to CF(1) or is implicated in proton conduction.</text>
</comment>
<comment type="similarity">
    <text evidence="8">Belongs to the ATPase delta chain family.</text>
</comment>
<dbReference type="PRINTS" id="PR00125">
    <property type="entry name" value="ATPASEDELTA"/>
</dbReference>
<evidence type="ECO:0000313" key="10">
    <source>
        <dbReference type="Proteomes" id="UP001597351"/>
    </source>
</evidence>
<accession>A0ABW4TQZ9</accession>
<name>A0ABW4TQZ9_9ACTN</name>
<evidence type="ECO:0000256" key="3">
    <source>
        <dbReference type="ARBA" id="ARBA00022781"/>
    </source>
</evidence>
<dbReference type="Proteomes" id="UP001597351">
    <property type="component" value="Unassembled WGS sequence"/>
</dbReference>
<keyword evidence="7 8" id="KW-0066">ATP synthesis</keyword>
<comment type="caution">
    <text evidence="9">The sequence shown here is derived from an EMBL/GenBank/DDBJ whole genome shotgun (WGS) entry which is preliminary data.</text>
</comment>
<keyword evidence="6 8" id="KW-0139">CF(1)</keyword>
<reference evidence="10" key="1">
    <citation type="journal article" date="2019" name="Int. J. Syst. Evol. Microbiol.">
        <title>The Global Catalogue of Microorganisms (GCM) 10K type strain sequencing project: providing services to taxonomists for standard genome sequencing and annotation.</title>
        <authorList>
            <consortium name="The Broad Institute Genomics Platform"/>
            <consortium name="The Broad Institute Genome Sequencing Center for Infectious Disease"/>
            <person name="Wu L."/>
            <person name="Ma J."/>
        </authorList>
    </citation>
    <scope>NUCLEOTIDE SEQUENCE [LARGE SCALE GENOMIC DNA]</scope>
    <source>
        <strain evidence="10">CGMCC 1.12477</strain>
    </source>
</reference>
<gene>
    <name evidence="8" type="primary">atpH</name>
    <name evidence="9" type="ORF">ACFSDE_16365</name>
</gene>
<protein>
    <recommendedName>
        <fullName evidence="8">ATP synthase subunit delta</fullName>
    </recommendedName>
    <alternativeName>
        <fullName evidence="8">ATP synthase F(1) sector subunit delta</fullName>
    </alternativeName>
    <alternativeName>
        <fullName evidence="8">F-type ATPase subunit delta</fullName>
        <shortName evidence="8">F-ATPase subunit delta</shortName>
    </alternativeName>
</protein>
<evidence type="ECO:0000256" key="7">
    <source>
        <dbReference type="ARBA" id="ARBA00023310"/>
    </source>
</evidence>